<feature type="chain" id="PRO_5018005031" description="TIGR00725 family protein" evidence="1">
    <location>
        <begin position="23"/>
        <end position="169"/>
    </location>
</feature>
<gene>
    <name evidence="2" type="ORF">EDD30_3523</name>
</gene>
<dbReference type="AlphaFoldDB" id="A0A3N1GKB5"/>
<reference evidence="2 3" key="1">
    <citation type="submission" date="2018-11" db="EMBL/GenBank/DDBJ databases">
        <title>Sequencing the genomes of 1000 actinobacteria strains.</title>
        <authorList>
            <person name="Klenk H.-P."/>
        </authorList>
    </citation>
    <scope>NUCLEOTIDE SEQUENCE [LARGE SCALE GENOMIC DNA]</scope>
    <source>
        <strain evidence="2 3">DSM 43634</strain>
    </source>
</reference>
<accession>A0A3N1GKB5</accession>
<evidence type="ECO:0008006" key="4">
    <source>
        <dbReference type="Google" id="ProtNLM"/>
    </source>
</evidence>
<dbReference type="SUPFAM" id="SSF102405">
    <property type="entry name" value="MCP/YpsA-like"/>
    <property type="match status" value="1"/>
</dbReference>
<dbReference type="Proteomes" id="UP000271683">
    <property type="component" value="Unassembled WGS sequence"/>
</dbReference>
<sequence>MRTLHIGVIGPSAAAVTLCAQARTAGAMLATAGVAVVVGGTDGVSRAAAEGAASSGGTVIGFLTGYARSTVQLPLTVAVPTGIGELSNGLLVRSCDALLSIGGGWGTLMEVALAQRTEVPVVSLDGWVLSDGAGQPIAGPTAAATVDEAVEMVRRAAAQRRSTDEHRIG</sequence>
<dbReference type="InterPro" id="IPR041164">
    <property type="entry name" value="LDcluster4"/>
</dbReference>
<dbReference type="Gene3D" id="3.40.50.450">
    <property type="match status" value="1"/>
</dbReference>
<evidence type="ECO:0000313" key="3">
    <source>
        <dbReference type="Proteomes" id="UP000271683"/>
    </source>
</evidence>
<dbReference type="Pfam" id="PF18306">
    <property type="entry name" value="LDcluster4"/>
    <property type="match status" value="1"/>
</dbReference>
<evidence type="ECO:0000313" key="2">
    <source>
        <dbReference type="EMBL" id="ROP30665.1"/>
    </source>
</evidence>
<evidence type="ECO:0000256" key="1">
    <source>
        <dbReference type="SAM" id="SignalP"/>
    </source>
</evidence>
<name>A0A3N1GKB5_9ACTN</name>
<protein>
    <recommendedName>
        <fullName evidence="4">TIGR00725 family protein</fullName>
    </recommendedName>
</protein>
<feature type="signal peptide" evidence="1">
    <location>
        <begin position="1"/>
        <end position="22"/>
    </location>
</feature>
<dbReference type="EMBL" id="RJKL01000001">
    <property type="protein sequence ID" value="ROP30665.1"/>
    <property type="molecule type" value="Genomic_DNA"/>
</dbReference>
<comment type="caution">
    <text evidence="2">The sequence shown here is derived from an EMBL/GenBank/DDBJ whole genome shotgun (WGS) entry which is preliminary data.</text>
</comment>
<proteinExistence type="predicted"/>
<keyword evidence="1" id="KW-0732">Signal</keyword>
<organism evidence="2 3">
    <name type="scientific">Couchioplanes caeruleus</name>
    <dbReference type="NCBI Taxonomy" id="56438"/>
    <lineage>
        <taxon>Bacteria</taxon>
        <taxon>Bacillati</taxon>
        <taxon>Actinomycetota</taxon>
        <taxon>Actinomycetes</taxon>
        <taxon>Micromonosporales</taxon>
        <taxon>Micromonosporaceae</taxon>
        <taxon>Couchioplanes</taxon>
    </lineage>
</organism>